<evidence type="ECO:0008006" key="3">
    <source>
        <dbReference type="Google" id="ProtNLM"/>
    </source>
</evidence>
<dbReference type="Pfam" id="PF00756">
    <property type="entry name" value="Esterase"/>
    <property type="match status" value="1"/>
</dbReference>
<dbReference type="OrthoDB" id="9784036at2"/>
<dbReference type="Gene3D" id="3.40.50.1820">
    <property type="entry name" value="alpha/beta hydrolase"/>
    <property type="match status" value="1"/>
</dbReference>
<dbReference type="Proteomes" id="UP000308528">
    <property type="component" value="Unassembled WGS sequence"/>
</dbReference>
<protein>
    <recommendedName>
        <fullName evidence="3">Alpha/beta hydrolase</fullName>
    </recommendedName>
</protein>
<gene>
    <name evidence="1" type="ORF">E4021_12140</name>
</gene>
<dbReference type="RefSeq" id="WP_136459626.1">
    <property type="nucleotide sequence ID" value="NZ_SRSF01000004.1"/>
</dbReference>
<dbReference type="Gene3D" id="2.60.40.10">
    <property type="entry name" value="Immunoglobulins"/>
    <property type="match status" value="1"/>
</dbReference>
<sequence length="362" mass="41914">MPQRTLKLITTTDDERPVYVAGTFNDWNARDEAYRMEPGDRPGTYRRKFHFSDDVHKVEYKYTRGGWESVELGHYQESALNHLRYTHDHWLVPDRVENWGSSELVYLSELLPIIEVIDENFEIPELIRTRRVAALLPHDYYTSGKRYPVLYLQDGQNLFDDYAPYGSWGVDKRLASLSEQGMGDLIVIAIDHAHAKRVSEFTPSFKTRLGRGEGRKYTRFLVEQLKPFIDGHFRTLPEPEHTGIGGSSLGGLISIYAGIMYPETYQKLMVFSPSLWVTPDIPFTLMKLTHQYRGRMYLYGGEAESATMVPNMERFKEQLLSQSDASSLEIEMAVDPLGQHNEARWGKEFPKAIRWLFYPEKA</sequence>
<evidence type="ECO:0000313" key="2">
    <source>
        <dbReference type="Proteomes" id="UP000308528"/>
    </source>
</evidence>
<dbReference type="InterPro" id="IPR014756">
    <property type="entry name" value="Ig_E-set"/>
</dbReference>
<evidence type="ECO:0000313" key="1">
    <source>
        <dbReference type="EMBL" id="THH39492.1"/>
    </source>
</evidence>
<dbReference type="AlphaFoldDB" id="A0A4S4NID6"/>
<reference evidence="1 2" key="1">
    <citation type="submission" date="2019-04" db="EMBL/GenBank/DDBJ databases">
        <title>Lewinella litorea sp. nov., isolated from a marine sand.</title>
        <authorList>
            <person name="Yoon J.-H."/>
        </authorList>
    </citation>
    <scope>NUCLEOTIDE SEQUENCE [LARGE SCALE GENOMIC DNA]</scope>
    <source>
        <strain evidence="1 2">HSMS-39</strain>
    </source>
</reference>
<proteinExistence type="predicted"/>
<dbReference type="SUPFAM" id="SSF53474">
    <property type="entry name" value="alpha/beta-Hydrolases"/>
    <property type="match status" value="1"/>
</dbReference>
<dbReference type="InterPro" id="IPR013783">
    <property type="entry name" value="Ig-like_fold"/>
</dbReference>
<name>A0A4S4NID6_9BACT</name>
<dbReference type="InterPro" id="IPR000801">
    <property type="entry name" value="Esterase-like"/>
</dbReference>
<comment type="caution">
    <text evidence="1">The sequence shown here is derived from an EMBL/GenBank/DDBJ whole genome shotgun (WGS) entry which is preliminary data.</text>
</comment>
<dbReference type="EMBL" id="SRSF01000004">
    <property type="protein sequence ID" value="THH39492.1"/>
    <property type="molecule type" value="Genomic_DNA"/>
</dbReference>
<accession>A0A4S4NID6</accession>
<dbReference type="SUPFAM" id="SSF81296">
    <property type="entry name" value="E set domains"/>
    <property type="match status" value="1"/>
</dbReference>
<organism evidence="1 2">
    <name type="scientific">Neolewinella litorea</name>
    <dbReference type="NCBI Taxonomy" id="2562452"/>
    <lineage>
        <taxon>Bacteria</taxon>
        <taxon>Pseudomonadati</taxon>
        <taxon>Bacteroidota</taxon>
        <taxon>Saprospiria</taxon>
        <taxon>Saprospirales</taxon>
        <taxon>Lewinellaceae</taxon>
        <taxon>Neolewinella</taxon>
    </lineage>
</organism>
<dbReference type="InterPro" id="IPR029058">
    <property type="entry name" value="AB_hydrolase_fold"/>
</dbReference>
<dbReference type="InterPro" id="IPR050583">
    <property type="entry name" value="Mycobacterial_A85_antigen"/>
</dbReference>
<dbReference type="PANTHER" id="PTHR48098">
    <property type="entry name" value="ENTEROCHELIN ESTERASE-RELATED"/>
    <property type="match status" value="1"/>
</dbReference>
<dbReference type="PANTHER" id="PTHR48098:SF6">
    <property type="entry name" value="FERRI-BACILLIBACTIN ESTERASE BESA"/>
    <property type="match status" value="1"/>
</dbReference>
<keyword evidence="2" id="KW-1185">Reference proteome</keyword>